<dbReference type="PANTHER" id="PTHR13844">
    <property type="entry name" value="SWI/SNF-RELATED MATRIX-ASSOCIATED ACTIN-DEPENDENT REGULATOR OF CHROMATIN SUBFAMILY D"/>
    <property type="match status" value="1"/>
</dbReference>
<name>A0A8X7ZQ58_POPTO</name>
<dbReference type="Proteomes" id="UP000886885">
    <property type="component" value="Chromosome 5D"/>
</dbReference>
<evidence type="ECO:0000313" key="2">
    <source>
        <dbReference type="EMBL" id="KAG6773566.1"/>
    </source>
</evidence>
<evidence type="ECO:0000259" key="1">
    <source>
        <dbReference type="Pfam" id="PF02201"/>
    </source>
</evidence>
<dbReference type="EMBL" id="JAAWWB010000010">
    <property type="protein sequence ID" value="KAG6773566.1"/>
    <property type="molecule type" value="Genomic_DNA"/>
</dbReference>
<evidence type="ECO:0000313" key="3">
    <source>
        <dbReference type="Proteomes" id="UP000886885"/>
    </source>
</evidence>
<organism evidence="2 3">
    <name type="scientific">Populus tomentosa</name>
    <name type="common">Chinese white poplar</name>
    <dbReference type="NCBI Taxonomy" id="118781"/>
    <lineage>
        <taxon>Eukaryota</taxon>
        <taxon>Viridiplantae</taxon>
        <taxon>Streptophyta</taxon>
        <taxon>Embryophyta</taxon>
        <taxon>Tracheophyta</taxon>
        <taxon>Spermatophyta</taxon>
        <taxon>Magnoliopsida</taxon>
        <taxon>eudicotyledons</taxon>
        <taxon>Gunneridae</taxon>
        <taxon>Pentapetalae</taxon>
        <taxon>rosids</taxon>
        <taxon>fabids</taxon>
        <taxon>Malpighiales</taxon>
        <taxon>Salicaceae</taxon>
        <taxon>Saliceae</taxon>
        <taxon>Populus</taxon>
    </lineage>
</organism>
<dbReference type="InterPro" id="IPR003121">
    <property type="entry name" value="SWIB_MDM2_domain"/>
</dbReference>
<dbReference type="OrthoDB" id="1164142at2759"/>
<keyword evidence="3" id="KW-1185">Reference proteome</keyword>
<comment type="caution">
    <text evidence="2">The sequence shown here is derived from an EMBL/GenBank/DDBJ whole genome shotgun (WGS) entry which is preliminary data.</text>
</comment>
<sequence length="196" mass="21503">MGRTKKPTLKPLHIKQLFISLVSSLGLGFETRAFPVTSTVSCSLLGSPQPQFNPGTEGVGQVLIWELKVKIETVQQQKDLKKMAAAGGKASRSLKKAVVKHPAYASWGSVVNAQVKAKLTPSSKCNLGKFLGIRDPPASDISQLITRFIKLNNRQNPGMKKDVLSEEKLRTMLEGKERVGVSEIAKLLAQQFPKRR</sequence>
<feature type="domain" description="DM2" evidence="1">
    <location>
        <begin position="126"/>
        <end position="191"/>
    </location>
</feature>
<accession>A0A8X7ZQ58</accession>
<proteinExistence type="predicted"/>
<reference evidence="2" key="1">
    <citation type="journal article" date="2020" name="bioRxiv">
        <title>Hybrid origin of Populus tomentosa Carr. identified through genome sequencing and phylogenomic analysis.</title>
        <authorList>
            <person name="An X."/>
            <person name="Gao K."/>
            <person name="Chen Z."/>
            <person name="Li J."/>
            <person name="Yang X."/>
            <person name="Yang X."/>
            <person name="Zhou J."/>
            <person name="Guo T."/>
            <person name="Zhao T."/>
            <person name="Huang S."/>
            <person name="Miao D."/>
            <person name="Khan W.U."/>
            <person name="Rao P."/>
            <person name="Ye M."/>
            <person name="Lei B."/>
            <person name="Liao W."/>
            <person name="Wang J."/>
            <person name="Ji L."/>
            <person name="Li Y."/>
            <person name="Guo B."/>
            <person name="Mustafa N.S."/>
            <person name="Li S."/>
            <person name="Yun Q."/>
            <person name="Keller S.R."/>
            <person name="Mao J."/>
            <person name="Zhang R."/>
            <person name="Strauss S.H."/>
        </authorList>
    </citation>
    <scope>NUCLEOTIDE SEQUENCE</scope>
    <source>
        <strain evidence="2">GM15</strain>
        <tissue evidence="2">Leaf</tissue>
    </source>
</reference>
<gene>
    <name evidence="2" type="ORF">POTOM_020853</name>
</gene>
<protein>
    <recommendedName>
        <fullName evidence="1">DM2 domain-containing protein</fullName>
    </recommendedName>
</protein>
<dbReference type="AlphaFoldDB" id="A0A8X7ZQ58"/>
<dbReference type="Pfam" id="PF02201">
    <property type="entry name" value="SWIB"/>
    <property type="match status" value="1"/>
</dbReference>